<dbReference type="InterPro" id="IPR001841">
    <property type="entry name" value="Znf_RING"/>
</dbReference>
<dbReference type="InterPro" id="IPR017907">
    <property type="entry name" value="Znf_RING_CS"/>
</dbReference>
<dbReference type="SUPFAM" id="SSF57850">
    <property type="entry name" value="RING/U-box"/>
    <property type="match status" value="1"/>
</dbReference>
<dbReference type="Pfam" id="PF13639">
    <property type="entry name" value="zf-RING_2"/>
    <property type="match status" value="1"/>
</dbReference>
<dbReference type="CDD" id="cd16454">
    <property type="entry name" value="RING-H2_PA-TM-RING"/>
    <property type="match status" value="1"/>
</dbReference>
<evidence type="ECO:0000313" key="7">
    <source>
        <dbReference type="Proteomes" id="UP001149165"/>
    </source>
</evidence>
<dbReference type="OrthoDB" id="4359109at2759"/>
<evidence type="ECO:0000256" key="2">
    <source>
        <dbReference type="ARBA" id="ARBA00022771"/>
    </source>
</evidence>
<dbReference type="GO" id="GO:0008270">
    <property type="term" value="F:zinc ion binding"/>
    <property type="evidence" value="ECO:0007669"/>
    <property type="project" value="UniProtKB-KW"/>
</dbReference>
<keyword evidence="2 4" id="KW-0863">Zinc-finger</keyword>
<gene>
    <name evidence="6" type="ORF">N7456_010443</name>
</gene>
<protein>
    <recommendedName>
        <fullName evidence="5">RING-type domain-containing protein</fullName>
    </recommendedName>
</protein>
<keyword evidence="1" id="KW-0479">Metal-binding</keyword>
<dbReference type="PANTHER" id="PTHR23041">
    <property type="entry name" value="RING FINGER DOMAIN-CONTAINING"/>
    <property type="match status" value="1"/>
</dbReference>
<dbReference type="InterPro" id="IPR013083">
    <property type="entry name" value="Znf_RING/FYVE/PHD"/>
</dbReference>
<evidence type="ECO:0000256" key="3">
    <source>
        <dbReference type="ARBA" id="ARBA00022833"/>
    </source>
</evidence>
<dbReference type="PROSITE" id="PS50089">
    <property type="entry name" value="ZF_RING_2"/>
    <property type="match status" value="1"/>
</dbReference>
<dbReference type="PANTHER" id="PTHR23041:SF78">
    <property type="entry name" value="E3 UBIQUITIN-PROTEIN LIGASE RNF4"/>
    <property type="match status" value="1"/>
</dbReference>
<dbReference type="EMBL" id="JAPQKH010000006">
    <property type="protein sequence ID" value="KAJ5094582.1"/>
    <property type="molecule type" value="Genomic_DNA"/>
</dbReference>
<proteinExistence type="predicted"/>
<sequence length="236" mass="26364">MDPLYISDDQRALAGRVTRRRWHQRFLTGVSERVAAEDTLVFMTLFGRAMFTEAVNIFRSHNLIRQNMDVLYGGWLVVGLVPVGFYTQPHGTGQIIEMPKDGIPFSYLIRVDPSLEEAADDVFSFMGEVRGLAPVDGQLPQVISFSRGRVCDVLKAGPGAEGEEGDYSCAICREDMGAEDEVVVLECGHWFCEGCITSWLGTRNDTCPMCRRKVELIDPVVDLPYFEDDVDVANQS</sequence>
<name>A0A9W9F6S2_9EURO</name>
<dbReference type="PROSITE" id="PS00518">
    <property type="entry name" value="ZF_RING_1"/>
    <property type="match status" value="1"/>
</dbReference>
<organism evidence="6 7">
    <name type="scientific">Penicillium angulare</name>
    <dbReference type="NCBI Taxonomy" id="116970"/>
    <lineage>
        <taxon>Eukaryota</taxon>
        <taxon>Fungi</taxon>
        <taxon>Dikarya</taxon>
        <taxon>Ascomycota</taxon>
        <taxon>Pezizomycotina</taxon>
        <taxon>Eurotiomycetes</taxon>
        <taxon>Eurotiomycetidae</taxon>
        <taxon>Eurotiales</taxon>
        <taxon>Aspergillaceae</taxon>
        <taxon>Penicillium</taxon>
    </lineage>
</organism>
<reference evidence="6" key="1">
    <citation type="submission" date="2022-11" db="EMBL/GenBank/DDBJ databases">
        <authorList>
            <person name="Petersen C."/>
        </authorList>
    </citation>
    <scope>NUCLEOTIDE SEQUENCE</scope>
    <source>
        <strain evidence="6">IBT 30069</strain>
    </source>
</reference>
<evidence type="ECO:0000313" key="6">
    <source>
        <dbReference type="EMBL" id="KAJ5094582.1"/>
    </source>
</evidence>
<dbReference type="InterPro" id="IPR047134">
    <property type="entry name" value="RNF4"/>
</dbReference>
<dbReference type="SMART" id="SM00184">
    <property type="entry name" value="RING"/>
    <property type="match status" value="1"/>
</dbReference>
<evidence type="ECO:0000256" key="1">
    <source>
        <dbReference type="ARBA" id="ARBA00022723"/>
    </source>
</evidence>
<feature type="domain" description="RING-type" evidence="5">
    <location>
        <begin position="169"/>
        <end position="211"/>
    </location>
</feature>
<dbReference type="Gene3D" id="3.30.40.10">
    <property type="entry name" value="Zinc/RING finger domain, C3HC4 (zinc finger)"/>
    <property type="match status" value="1"/>
</dbReference>
<evidence type="ECO:0000259" key="5">
    <source>
        <dbReference type="PROSITE" id="PS50089"/>
    </source>
</evidence>
<comment type="caution">
    <text evidence="6">The sequence shown here is derived from an EMBL/GenBank/DDBJ whole genome shotgun (WGS) entry which is preliminary data.</text>
</comment>
<dbReference type="Proteomes" id="UP001149165">
    <property type="component" value="Unassembled WGS sequence"/>
</dbReference>
<dbReference type="AlphaFoldDB" id="A0A9W9F6S2"/>
<accession>A0A9W9F6S2</accession>
<reference evidence="6" key="2">
    <citation type="journal article" date="2023" name="IMA Fungus">
        <title>Comparative genomic study of the Penicillium genus elucidates a diverse pangenome and 15 lateral gene transfer events.</title>
        <authorList>
            <person name="Petersen C."/>
            <person name="Sorensen T."/>
            <person name="Nielsen M.R."/>
            <person name="Sondergaard T.E."/>
            <person name="Sorensen J.L."/>
            <person name="Fitzpatrick D.A."/>
            <person name="Frisvad J.C."/>
            <person name="Nielsen K.L."/>
        </authorList>
    </citation>
    <scope>NUCLEOTIDE SEQUENCE</scope>
    <source>
        <strain evidence="6">IBT 30069</strain>
    </source>
</reference>
<keyword evidence="7" id="KW-1185">Reference proteome</keyword>
<evidence type="ECO:0000256" key="4">
    <source>
        <dbReference type="PROSITE-ProRule" id="PRU00175"/>
    </source>
</evidence>
<keyword evidence="3" id="KW-0862">Zinc</keyword>